<dbReference type="AlphaFoldDB" id="A0A8J2W106"/>
<accession>A0A8J2W106</accession>
<feature type="region of interest" description="Disordered" evidence="1">
    <location>
        <begin position="28"/>
        <end position="64"/>
    </location>
</feature>
<reference evidence="2" key="1">
    <citation type="submission" date="2021-09" db="EMBL/GenBank/DDBJ databases">
        <authorList>
            <person name="Martin H S."/>
        </authorList>
    </citation>
    <scope>NUCLEOTIDE SEQUENCE</scope>
</reference>
<sequence length="245" mass="26361">MDPGHYLPHTSVYCTSNAAVPVLAHTALAHSPDPSPRHKAPPPLYLKDKDKAPQAPATQAPSKAVNAWFRNKPAAPITTTSPAAPAPSTERNSGVSNPLSCITKYFEAFDPPELLILANKLKACQSDDNGRLNAMADGSPPEITLRAAPRRGNTPTRDTRAANAHHNDPPVFTGGVEASLGGRCPDKLTSTLPTGGPEMTRCAKREDSQLGIRAAQTCVISVPMVFVLRVNKLQKRSEDRRVRRR</sequence>
<feature type="compositionally biased region" description="Basic and acidic residues" evidence="1">
    <location>
        <begin position="157"/>
        <end position="168"/>
    </location>
</feature>
<gene>
    <name evidence="2" type="ORF">DCHRY22_LOCUS11018</name>
</gene>
<proteinExistence type="predicted"/>
<feature type="region of interest" description="Disordered" evidence="1">
    <location>
        <begin position="132"/>
        <end position="171"/>
    </location>
</feature>
<keyword evidence="3" id="KW-1185">Reference proteome</keyword>
<feature type="compositionally biased region" description="Low complexity" evidence="1">
    <location>
        <begin position="76"/>
        <end position="89"/>
    </location>
</feature>
<evidence type="ECO:0000313" key="2">
    <source>
        <dbReference type="EMBL" id="CAG9574816.1"/>
    </source>
</evidence>
<evidence type="ECO:0000256" key="1">
    <source>
        <dbReference type="SAM" id="MobiDB-lite"/>
    </source>
</evidence>
<comment type="caution">
    <text evidence="2">The sequence shown here is derived from an EMBL/GenBank/DDBJ whole genome shotgun (WGS) entry which is preliminary data.</text>
</comment>
<organism evidence="2 3">
    <name type="scientific">Danaus chrysippus</name>
    <name type="common">African queen</name>
    <dbReference type="NCBI Taxonomy" id="151541"/>
    <lineage>
        <taxon>Eukaryota</taxon>
        <taxon>Metazoa</taxon>
        <taxon>Ecdysozoa</taxon>
        <taxon>Arthropoda</taxon>
        <taxon>Hexapoda</taxon>
        <taxon>Insecta</taxon>
        <taxon>Pterygota</taxon>
        <taxon>Neoptera</taxon>
        <taxon>Endopterygota</taxon>
        <taxon>Lepidoptera</taxon>
        <taxon>Glossata</taxon>
        <taxon>Ditrysia</taxon>
        <taxon>Papilionoidea</taxon>
        <taxon>Nymphalidae</taxon>
        <taxon>Danainae</taxon>
        <taxon>Danaini</taxon>
        <taxon>Danaina</taxon>
        <taxon>Danaus</taxon>
        <taxon>Anosia</taxon>
    </lineage>
</organism>
<dbReference type="Proteomes" id="UP000789524">
    <property type="component" value="Unassembled WGS sequence"/>
</dbReference>
<evidence type="ECO:0000313" key="3">
    <source>
        <dbReference type="Proteomes" id="UP000789524"/>
    </source>
</evidence>
<dbReference type="EMBL" id="CAKASE010000073">
    <property type="protein sequence ID" value="CAG9574816.1"/>
    <property type="molecule type" value="Genomic_DNA"/>
</dbReference>
<feature type="region of interest" description="Disordered" evidence="1">
    <location>
        <begin position="76"/>
        <end position="96"/>
    </location>
</feature>
<name>A0A8J2W106_9NEOP</name>
<protein>
    <submittedName>
        <fullName evidence="2">(African queen) hypothetical protein</fullName>
    </submittedName>
</protein>